<evidence type="ECO:0000313" key="2">
    <source>
        <dbReference type="EMBL" id="ORB74772.1"/>
    </source>
</evidence>
<dbReference type="SUPFAM" id="SSF140459">
    <property type="entry name" value="PE/PPE dimer-like"/>
    <property type="match status" value="1"/>
</dbReference>
<dbReference type="Proteomes" id="UP000192847">
    <property type="component" value="Unassembled WGS sequence"/>
</dbReference>
<evidence type="ECO:0000313" key="3">
    <source>
        <dbReference type="Proteomes" id="UP000192847"/>
    </source>
</evidence>
<feature type="non-terminal residue" evidence="2">
    <location>
        <position position="60"/>
    </location>
</feature>
<dbReference type="InterPro" id="IPR038332">
    <property type="entry name" value="PPE_sf"/>
</dbReference>
<dbReference type="InterPro" id="IPR000084">
    <property type="entry name" value="PE-PGRS_N"/>
</dbReference>
<protein>
    <submittedName>
        <fullName evidence="2">PE domain-containing protein</fullName>
    </submittedName>
</protein>
<keyword evidence="3" id="KW-1185">Reference proteome</keyword>
<feature type="domain" description="PE" evidence="1">
    <location>
        <begin position="5"/>
        <end position="59"/>
    </location>
</feature>
<organism evidence="2 3">
    <name type="scientific">Mycobacterium timonense</name>
    <dbReference type="NCBI Taxonomy" id="701043"/>
    <lineage>
        <taxon>Bacteria</taxon>
        <taxon>Bacillati</taxon>
        <taxon>Actinomycetota</taxon>
        <taxon>Actinomycetes</taxon>
        <taxon>Mycobacteriales</taxon>
        <taxon>Mycobacteriaceae</taxon>
        <taxon>Mycobacterium</taxon>
        <taxon>Mycobacterium avium complex (MAC)</taxon>
    </lineage>
</organism>
<gene>
    <name evidence="2" type="ORF">BST46_30825</name>
</gene>
<evidence type="ECO:0000259" key="1">
    <source>
        <dbReference type="Pfam" id="PF00934"/>
    </source>
</evidence>
<sequence>MLQVNTIGLTTSGVAVGAVGAHQGAATAAAMPAVSALTPSGLDEVSAFADTAYSAQGQDI</sequence>
<dbReference type="EMBL" id="MVIL01001018">
    <property type="protein sequence ID" value="ORB74772.1"/>
    <property type="molecule type" value="Genomic_DNA"/>
</dbReference>
<dbReference type="Pfam" id="PF00934">
    <property type="entry name" value="PE"/>
    <property type="match status" value="1"/>
</dbReference>
<accession>A0ABX3TBZ0</accession>
<proteinExistence type="predicted"/>
<comment type="caution">
    <text evidence="2">The sequence shown here is derived from an EMBL/GenBank/DDBJ whole genome shotgun (WGS) entry which is preliminary data.</text>
</comment>
<name>A0ABX3TBZ0_9MYCO</name>
<dbReference type="RefSeq" id="WP_142277768.1">
    <property type="nucleotide sequence ID" value="NZ_MVIL01001018.1"/>
</dbReference>
<reference evidence="2 3" key="1">
    <citation type="submission" date="2017-02" db="EMBL/GenBank/DDBJ databases">
        <title>The new phylogeny of genus Mycobacterium.</title>
        <authorList>
            <person name="Tortoli E."/>
            <person name="Trovato A."/>
            <person name="Cirillo D.M."/>
        </authorList>
    </citation>
    <scope>NUCLEOTIDE SEQUENCE [LARGE SCALE GENOMIC DNA]</scope>
    <source>
        <strain evidence="2 3">CCUG 56329</strain>
    </source>
</reference>